<feature type="compositionally biased region" description="Low complexity" evidence="13">
    <location>
        <begin position="461"/>
        <end position="472"/>
    </location>
</feature>
<evidence type="ECO:0000256" key="13">
    <source>
        <dbReference type="SAM" id="MobiDB-lite"/>
    </source>
</evidence>
<evidence type="ECO:0000256" key="4">
    <source>
        <dbReference type="ARBA" id="ARBA00020268"/>
    </source>
</evidence>
<evidence type="ECO:0000256" key="10">
    <source>
        <dbReference type="ARBA" id="ARBA00023065"/>
    </source>
</evidence>
<keyword evidence="5" id="KW-0813">Transport</keyword>
<feature type="transmembrane region" description="Helical" evidence="14">
    <location>
        <begin position="125"/>
        <end position="150"/>
    </location>
</feature>
<feature type="transmembrane region" description="Helical" evidence="14">
    <location>
        <begin position="84"/>
        <end position="105"/>
    </location>
</feature>
<comment type="caution">
    <text evidence="15">The sequence shown here is derived from an EMBL/GenBank/DDBJ whole genome shotgun (WGS) entry which is preliminary data.</text>
</comment>
<proteinExistence type="inferred from homology"/>
<organism evidence="15 16">
    <name type="scientific">Streptomyces litmocidini</name>
    <dbReference type="NCBI Taxonomy" id="67318"/>
    <lineage>
        <taxon>Bacteria</taxon>
        <taxon>Bacillati</taxon>
        <taxon>Actinomycetota</taxon>
        <taxon>Actinomycetes</taxon>
        <taxon>Kitasatosporales</taxon>
        <taxon>Streptomycetaceae</taxon>
        <taxon>Streptomyces</taxon>
    </lineage>
</organism>
<keyword evidence="11 14" id="KW-0472">Membrane</keyword>
<gene>
    <name evidence="15" type="ORF">ACH407_23415</name>
</gene>
<evidence type="ECO:0000256" key="9">
    <source>
        <dbReference type="ARBA" id="ARBA00022989"/>
    </source>
</evidence>
<feature type="transmembrane region" description="Helical" evidence="14">
    <location>
        <begin position="15"/>
        <end position="33"/>
    </location>
</feature>
<evidence type="ECO:0000256" key="5">
    <source>
        <dbReference type="ARBA" id="ARBA00022448"/>
    </source>
</evidence>
<sequence>MSAHRRTLVRLARPVYFELLAGVAAGIINMVWVARLGGDAVAAVALAGNVENLLLGVVLMAGSGTTVLVARARGADDPGAVRAAVRGGTALCALLVPPVALGGYLLREPLATLLLGGSGHPAHALATACFAISLPGTAVFFATNVLDGILKGAGDTRTPMRLAFLANGLILVLDPLLIHAYGVPGAALATVTGRSVALAAGLLALRRDPLLRAARAARAALPTAAALRRTAATGLPMSVDFVVRMAGALALVSVVARLGVTEIAAYGLATKAMYVATMAFYSVRQAAAIHSAHLLGSGLDERRAVGRQALLLGGTLGAGAAGLLFLGAGPVMRAFGAEPGVAAAGALFLRCLGPYLLLMAGYIALAGVFEGTGASPYLARITVVGVLVQLPLAHALSGAGLPGICLAMALAMGAQCAALGLLHRRTLAAVPGSLSASRTGPSRGPAESAARGSSRRPPRDAAPSPCAATGSGRRSRWRRSADRSG</sequence>
<protein>
    <recommendedName>
        <fullName evidence="4">Probable multidrug resistance protein NorM</fullName>
    </recommendedName>
    <alternativeName>
        <fullName evidence="12">Multidrug-efflux transporter</fullName>
    </alternativeName>
</protein>
<dbReference type="RefSeq" id="WP_398710897.1">
    <property type="nucleotide sequence ID" value="NZ_JBIRUI010000010.1"/>
</dbReference>
<keyword evidence="9 14" id="KW-1133">Transmembrane helix</keyword>
<feature type="compositionally biased region" description="Low complexity" evidence="13">
    <location>
        <begin position="442"/>
        <end position="452"/>
    </location>
</feature>
<keyword evidence="6" id="KW-0050">Antiport</keyword>
<dbReference type="InterPro" id="IPR050222">
    <property type="entry name" value="MATE_MdtK"/>
</dbReference>
<evidence type="ECO:0000256" key="2">
    <source>
        <dbReference type="ARBA" id="ARBA00004651"/>
    </source>
</evidence>
<accession>A0ABW7UA62</accession>
<evidence type="ECO:0000256" key="11">
    <source>
        <dbReference type="ARBA" id="ARBA00023136"/>
    </source>
</evidence>
<dbReference type="Proteomes" id="UP001611339">
    <property type="component" value="Unassembled WGS sequence"/>
</dbReference>
<feature type="transmembrane region" description="Helical" evidence="14">
    <location>
        <begin position="341"/>
        <end position="365"/>
    </location>
</feature>
<evidence type="ECO:0000256" key="12">
    <source>
        <dbReference type="ARBA" id="ARBA00031636"/>
    </source>
</evidence>
<keyword evidence="7" id="KW-1003">Cell membrane</keyword>
<keyword evidence="10" id="KW-0406">Ion transport</keyword>
<evidence type="ECO:0000256" key="8">
    <source>
        <dbReference type="ARBA" id="ARBA00022692"/>
    </source>
</evidence>
<name>A0ABW7UA62_9ACTN</name>
<feature type="transmembrane region" description="Helical" evidence="14">
    <location>
        <begin position="309"/>
        <end position="329"/>
    </location>
</feature>
<feature type="transmembrane region" description="Helical" evidence="14">
    <location>
        <begin position="162"/>
        <end position="181"/>
    </location>
</feature>
<evidence type="ECO:0000313" key="16">
    <source>
        <dbReference type="Proteomes" id="UP001611339"/>
    </source>
</evidence>
<feature type="transmembrane region" description="Helical" evidence="14">
    <location>
        <begin position="401"/>
        <end position="422"/>
    </location>
</feature>
<keyword evidence="8 14" id="KW-0812">Transmembrane</keyword>
<comment type="subcellular location">
    <subcellularLocation>
        <location evidence="2">Cell membrane</location>
        <topology evidence="2">Multi-pass membrane protein</topology>
    </subcellularLocation>
</comment>
<dbReference type="PIRSF" id="PIRSF006603">
    <property type="entry name" value="DinF"/>
    <property type="match status" value="1"/>
</dbReference>
<evidence type="ECO:0000256" key="3">
    <source>
        <dbReference type="ARBA" id="ARBA00010199"/>
    </source>
</evidence>
<dbReference type="InterPro" id="IPR048279">
    <property type="entry name" value="MdtK-like"/>
</dbReference>
<evidence type="ECO:0000256" key="6">
    <source>
        <dbReference type="ARBA" id="ARBA00022449"/>
    </source>
</evidence>
<dbReference type="Pfam" id="PF01554">
    <property type="entry name" value="MatE"/>
    <property type="match status" value="2"/>
</dbReference>
<dbReference type="PANTHER" id="PTHR43298">
    <property type="entry name" value="MULTIDRUG RESISTANCE PROTEIN NORM-RELATED"/>
    <property type="match status" value="1"/>
</dbReference>
<evidence type="ECO:0000313" key="15">
    <source>
        <dbReference type="EMBL" id="MFI1716510.1"/>
    </source>
</evidence>
<comment type="function">
    <text evidence="1">Multidrug efflux pump.</text>
</comment>
<keyword evidence="16" id="KW-1185">Reference proteome</keyword>
<comment type="similarity">
    <text evidence="3">Belongs to the multi antimicrobial extrusion (MATE) (TC 2.A.66.1) family.</text>
</comment>
<feature type="transmembrane region" description="Helical" evidence="14">
    <location>
        <begin position="377"/>
        <end position="395"/>
    </location>
</feature>
<evidence type="ECO:0000256" key="7">
    <source>
        <dbReference type="ARBA" id="ARBA00022475"/>
    </source>
</evidence>
<reference evidence="15 16" key="1">
    <citation type="submission" date="2024-10" db="EMBL/GenBank/DDBJ databases">
        <title>The Natural Products Discovery Center: Release of the First 8490 Sequenced Strains for Exploring Actinobacteria Biosynthetic Diversity.</title>
        <authorList>
            <person name="Kalkreuter E."/>
            <person name="Kautsar S.A."/>
            <person name="Yang D."/>
            <person name="Bader C.D."/>
            <person name="Teijaro C.N."/>
            <person name="Fluegel L."/>
            <person name="Davis C.M."/>
            <person name="Simpson J.R."/>
            <person name="Lauterbach L."/>
            <person name="Steele A.D."/>
            <person name="Gui C."/>
            <person name="Meng S."/>
            <person name="Li G."/>
            <person name="Viehrig K."/>
            <person name="Ye F."/>
            <person name="Su P."/>
            <person name="Kiefer A.F."/>
            <person name="Nichols A."/>
            <person name="Cepeda A.J."/>
            <person name="Yan W."/>
            <person name="Fan B."/>
            <person name="Jiang Y."/>
            <person name="Adhikari A."/>
            <person name="Zheng C.-J."/>
            <person name="Schuster L."/>
            <person name="Cowan T.M."/>
            <person name="Smanski M.J."/>
            <person name="Chevrette M.G."/>
            <person name="De Carvalho L.P.S."/>
            <person name="Shen B."/>
        </authorList>
    </citation>
    <scope>NUCLEOTIDE SEQUENCE [LARGE SCALE GENOMIC DNA]</scope>
    <source>
        <strain evidence="15 16">NPDC020602</strain>
    </source>
</reference>
<feature type="region of interest" description="Disordered" evidence="13">
    <location>
        <begin position="433"/>
        <end position="485"/>
    </location>
</feature>
<evidence type="ECO:0000256" key="1">
    <source>
        <dbReference type="ARBA" id="ARBA00003408"/>
    </source>
</evidence>
<dbReference type="PANTHER" id="PTHR43298:SF2">
    <property type="entry name" value="FMN_FAD EXPORTER YEEO-RELATED"/>
    <property type="match status" value="1"/>
</dbReference>
<dbReference type="InterPro" id="IPR002528">
    <property type="entry name" value="MATE_fam"/>
</dbReference>
<evidence type="ECO:0000256" key="14">
    <source>
        <dbReference type="SAM" id="Phobius"/>
    </source>
</evidence>
<feature type="transmembrane region" description="Helical" evidence="14">
    <location>
        <begin position="53"/>
        <end position="72"/>
    </location>
</feature>
<dbReference type="EMBL" id="JBIRUI010000010">
    <property type="protein sequence ID" value="MFI1716510.1"/>
    <property type="molecule type" value="Genomic_DNA"/>
</dbReference>